<name>X0UPF0_9ZZZZ</name>
<protein>
    <submittedName>
        <fullName evidence="1">Uncharacterized protein</fullName>
    </submittedName>
</protein>
<dbReference type="AlphaFoldDB" id="X0UPF0"/>
<sequence length="64" mass="7796">MKPYNTHTEKIDRTYHSVSKHFYLRYDKSGSLRVRKSDEKANYVHEAFVFRNVFTTKIFNYCLN</sequence>
<comment type="caution">
    <text evidence="1">The sequence shown here is derived from an EMBL/GenBank/DDBJ whole genome shotgun (WGS) entry which is preliminary data.</text>
</comment>
<evidence type="ECO:0000313" key="1">
    <source>
        <dbReference type="EMBL" id="GAG01152.1"/>
    </source>
</evidence>
<proteinExistence type="predicted"/>
<reference evidence="1" key="1">
    <citation type="journal article" date="2014" name="Front. Microbiol.">
        <title>High frequency of phylogenetically diverse reductive dehalogenase-homologous genes in deep subseafloor sedimentary metagenomes.</title>
        <authorList>
            <person name="Kawai M."/>
            <person name="Futagami T."/>
            <person name="Toyoda A."/>
            <person name="Takaki Y."/>
            <person name="Nishi S."/>
            <person name="Hori S."/>
            <person name="Arai W."/>
            <person name="Tsubouchi T."/>
            <person name="Morono Y."/>
            <person name="Uchiyama I."/>
            <person name="Ito T."/>
            <person name="Fujiyama A."/>
            <person name="Inagaki F."/>
            <person name="Takami H."/>
        </authorList>
    </citation>
    <scope>NUCLEOTIDE SEQUENCE</scope>
    <source>
        <strain evidence="1">Expedition CK06-06</strain>
    </source>
</reference>
<dbReference type="EMBL" id="BARS01023834">
    <property type="protein sequence ID" value="GAG01152.1"/>
    <property type="molecule type" value="Genomic_DNA"/>
</dbReference>
<accession>X0UPF0</accession>
<gene>
    <name evidence="1" type="ORF">S01H1_37922</name>
</gene>
<organism evidence="1">
    <name type="scientific">marine sediment metagenome</name>
    <dbReference type="NCBI Taxonomy" id="412755"/>
    <lineage>
        <taxon>unclassified sequences</taxon>
        <taxon>metagenomes</taxon>
        <taxon>ecological metagenomes</taxon>
    </lineage>
</organism>